<dbReference type="AlphaFoldDB" id="A0A2P2MYY2"/>
<organism evidence="1">
    <name type="scientific">Rhizophora mucronata</name>
    <name type="common">Asiatic mangrove</name>
    <dbReference type="NCBI Taxonomy" id="61149"/>
    <lineage>
        <taxon>Eukaryota</taxon>
        <taxon>Viridiplantae</taxon>
        <taxon>Streptophyta</taxon>
        <taxon>Embryophyta</taxon>
        <taxon>Tracheophyta</taxon>
        <taxon>Spermatophyta</taxon>
        <taxon>Magnoliopsida</taxon>
        <taxon>eudicotyledons</taxon>
        <taxon>Gunneridae</taxon>
        <taxon>Pentapetalae</taxon>
        <taxon>rosids</taxon>
        <taxon>fabids</taxon>
        <taxon>Malpighiales</taxon>
        <taxon>Rhizophoraceae</taxon>
        <taxon>Rhizophora</taxon>
    </lineage>
</organism>
<proteinExistence type="predicted"/>
<name>A0A2P2MYY2_RHIMU</name>
<reference evidence="1" key="1">
    <citation type="submission" date="2018-02" db="EMBL/GenBank/DDBJ databases">
        <title>Rhizophora mucronata_Transcriptome.</title>
        <authorList>
            <person name="Meera S.P."/>
            <person name="Sreeshan A."/>
            <person name="Augustine A."/>
        </authorList>
    </citation>
    <scope>NUCLEOTIDE SEQUENCE</scope>
    <source>
        <tissue evidence="1">Leaf</tissue>
    </source>
</reference>
<protein>
    <submittedName>
        <fullName evidence="1">Uncharacterized protein</fullName>
    </submittedName>
</protein>
<accession>A0A2P2MYY2</accession>
<sequence length="80" mass="9384">MKHPAQITIPQPCRSLEKRGQRIVIRYKTHFSKLIKDTNSIKMKRILRVRRDQDVPRMHISLPHPIEYSAGIQEKPTSAI</sequence>
<evidence type="ECO:0000313" key="1">
    <source>
        <dbReference type="EMBL" id="MBX35427.1"/>
    </source>
</evidence>
<dbReference type="EMBL" id="GGEC01054943">
    <property type="protein sequence ID" value="MBX35427.1"/>
    <property type="molecule type" value="Transcribed_RNA"/>
</dbReference>